<evidence type="ECO:0000313" key="4">
    <source>
        <dbReference type="EMBL" id="MDR7275409.1"/>
    </source>
</evidence>
<dbReference type="InterPro" id="IPR036869">
    <property type="entry name" value="J_dom_sf"/>
</dbReference>
<evidence type="ECO:0000256" key="2">
    <source>
        <dbReference type="SAM" id="Phobius"/>
    </source>
</evidence>
<dbReference type="PRINTS" id="PR00625">
    <property type="entry name" value="JDOMAIN"/>
</dbReference>
<evidence type="ECO:0000259" key="3">
    <source>
        <dbReference type="PROSITE" id="PS50076"/>
    </source>
</evidence>
<dbReference type="PANTHER" id="PTHR43096:SF52">
    <property type="entry name" value="DNAJ HOMOLOG 1, MITOCHONDRIAL-RELATED"/>
    <property type="match status" value="1"/>
</dbReference>
<sequence>MNDEGLFRALGGRDAYDVLGVPRGATRDEILRAKRERQLQAHPDLHGSDTGDADSKLINIAAAILADDRVRADYDRWSGRGTASQAASATAPSAWDAGVPGTAAPVPGHGGPPGPFPPVFGPRPPAPPAWAGPAMPGSSIPAGPMAMPAYQPSPSAASRPSAPAIAGLVILVLLVLCCGPGLCMPFLQR</sequence>
<accession>A0AAE3YNP0</accession>
<dbReference type="RefSeq" id="WP_310366320.1">
    <property type="nucleotide sequence ID" value="NZ_JAVDYB010000001.1"/>
</dbReference>
<dbReference type="GO" id="GO:0005737">
    <property type="term" value="C:cytoplasm"/>
    <property type="evidence" value="ECO:0007669"/>
    <property type="project" value="TreeGrafter"/>
</dbReference>
<protein>
    <recommendedName>
        <fullName evidence="3">J domain-containing protein</fullName>
    </recommendedName>
</protein>
<dbReference type="PANTHER" id="PTHR43096">
    <property type="entry name" value="DNAJ HOMOLOG 1, MITOCHONDRIAL-RELATED"/>
    <property type="match status" value="1"/>
</dbReference>
<dbReference type="SMART" id="SM00271">
    <property type="entry name" value="DnaJ"/>
    <property type="match status" value="1"/>
</dbReference>
<keyword evidence="1" id="KW-0143">Chaperone</keyword>
<dbReference type="SUPFAM" id="SSF46565">
    <property type="entry name" value="Chaperone J-domain"/>
    <property type="match status" value="1"/>
</dbReference>
<organism evidence="4 5">
    <name type="scientific">Catenuloplanes atrovinosus</name>
    <dbReference type="NCBI Taxonomy" id="137266"/>
    <lineage>
        <taxon>Bacteria</taxon>
        <taxon>Bacillati</taxon>
        <taxon>Actinomycetota</taxon>
        <taxon>Actinomycetes</taxon>
        <taxon>Micromonosporales</taxon>
        <taxon>Micromonosporaceae</taxon>
        <taxon>Catenuloplanes</taxon>
    </lineage>
</organism>
<dbReference type="Proteomes" id="UP001183643">
    <property type="component" value="Unassembled WGS sequence"/>
</dbReference>
<dbReference type="AlphaFoldDB" id="A0AAE3YNP0"/>
<keyword evidence="2" id="KW-0812">Transmembrane</keyword>
<gene>
    <name evidence="4" type="ORF">J2S41_002187</name>
</gene>
<dbReference type="EMBL" id="JAVDYB010000001">
    <property type="protein sequence ID" value="MDR7275409.1"/>
    <property type="molecule type" value="Genomic_DNA"/>
</dbReference>
<evidence type="ECO:0000256" key="1">
    <source>
        <dbReference type="ARBA" id="ARBA00023186"/>
    </source>
</evidence>
<dbReference type="PROSITE" id="PS50076">
    <property type="entry name" value="DNAJ_2"/>
    <property type="match status" value="1"/>
</dbReference>
<reference evidence="4" key="1">
    <citation type="submission" date="2023-07" db="EMBL/GenBank/DDBJ databases">
        <title>Sequencing the genomes of 1000 actinobacteria strains.</title>
        <authorList>
            <person name="Klenk H.-P."/>
        </authorList>
    </citation>
    <scope>NUCLEOTIDE SEQUENCE</scope>
    <source>
        <strain evidence="4">DSM 44707</strain>
    </source>
</reference>
<proteinExistence type="predicted"/>
<dbReference type="Gene3D" id="1.10.287.110">
    <property type="entry name" value="DnaJ domain"/>
    <property type="match status" value="1"/>
</dbReference>
<keyword evidence="2" id="KW-1133">Transmembrane helix</keyword>
<dbReference type="Pfam" id="PF00226">
    <property type="entry name" value="DnaJ"/>
    <property type="match status" value="1"/>
</dbReference>
<keyword evidence="5" id="KW-1185">Reference proteome</keyword>
<feature type="domain" description="J" evidence="3">
    <location>
        <begin position="14"/>
        <end position="78"/>
    </location>
</feature>
<dbReference type="CDD" id="cd06257">
    <property type="entry name" value="DnaJ"/>
    <property type="match status" value="1"/>
</dbReference>
<dbReference type="GO" id="GO:0051082">
    <property type="term" value="F:unfolded protein binding"/>
    <property type="evidence" value="ECO:0007669"/>
    <property type="project" value="TreeGrafter"/>
</dbReference>
<keyword evidence="2" id="KW-0472">Membrane</keyword>
<name>A0AAE3YNP0_9ACTN</name>
<dbReference type="GO" id="GO:0042026">
    <property type="term" value="P:protein refolding"/>
    <property type="evidence" value="ECO:0007669"/>
    <property type="project" value="TreeGrafter"/>
</dbReference>
<comment type="caution">
    <text evidence="4">The sequence shown here is derived from an EMBL/GenBank/DDBJ whole genome shotgun (WGS) entry which is preliminary data.</text>
</comment>
<feature type="transmembrane region" description="Helical" evidence="2">
    <location>
        <begin position="164"/>
        <end position="187"/>
    </location>
</feature>
<evidence type="ECO:0000313" key="5">
    <source>
        <dbReference type="Proteomes" id="UP001183643"/>
    </source>
</evidence>
<dbReference type="InterPro" id="IPR001623">
    <property type="entry name" value="DnaJ_domain"/>
</dbReference>